<evidence type="ECO:0008006" key="4">
    <source>
        <dbReference type="Google" id="ProtNLM"/>
    </source>
</evidence>
<comment type="caution">
    <text evidence="2">The sequence shown here is derived from an EMBL/GenBank/DDBJ whole genome shotgun (WGS) entry which is preliminary data.</text>
</comment>
<organism evidence="2 3">
    <name type="scientific">Pseudonocardia humida</name>
    <dbReference type="NCBI Taxonomy" id="2800819"/>
    <lineage>
        <taxon>Bacteria</taxon>
        <taxon>Bacillati</taxon>
        <taxon>Actinomycetota</taxon>
        <taxon>Actinomycetes</taxon>
        <taxon>Pseudonocardiales</taxon>
        <taxon>Pseudonocardiaceae</taxon>
        <taxon>Pseudonocardia</taxon>
    </lineage>
</organism>
<proteinExistence type="predicted"/>
<evidence type="ECO:0000313" key="3">
    <source>
        <dbReference type="Proteomes" id="UP001165283"/>
    </source>
</evidence>
<dbReference type="Proteomes" id="UP001165283">
    <property type="component" value="Unassembled WGS sequence"/>
</dbReference>
<dbReference type="EMBL" id="JAGSOV010000011">
    <property type="protein sequence ID" value="MCO1654572.1"/>
    <property type="molecule type" value="Genomic_DNA"/>
</dbReference>
<accession>A0ABT0ZV12</accession>
<dbReference type="RefSeq" id="WP_252436186.1">
    <property type="nucleotide sequence ID" value="NZ_JAGSOV010000011.1"/>
</dbReference>
<evidence type="ECO:0000256" key="1">
    <source>
        <dbReference type="SAM" id="MobiDB-lite"/>
    </source>
</evidence>
<sequence>MGGTPEMLTHTSTDEGTTAVGRGNVRSANATVFLVDAVLTPATPTAPTAP</sequence>
<protein>
    <recommendedName>
        <fullName evidence="4">Fasciclin domain-containing protein</fullName>
    </recommendedName>
</protein>
<reference evidence="2" key="1">
    <citation type="submission" date="2021-04" db="EMBL/GenBank/DDBJ databases">
        <title>Pseudonocardia sp. nov., isolated from sandy soil of mangrove forest.</title>
        <authorList>
            <person name="Zan Z."/>
            <person name="Huang R."/>
            <person name="Liu W."/>
        </authorList>
    </citation>
    <scope>NUCLEOTIDE SEQUENCE</scope>
    <source>
        <strain evidence="2">S2-4</strain>
    </source>
</reference>
<name>A0ABT0ZV12_9PSEU</name>
<keyword evidence="3" id="KW-1185">Reference proteome</keyword>
<feature type="region of interest" description="Disordered" evidence="1">
    <location>
        <begin position="1"/>
        <end position="23"/>
    </location>
</feature>
<gene>
    <name evidence="2" type="ORF">KDL28_05830</name>
</gene>
<evidence type="ECO:0000313" key="2">
    <source>
        <dbReference type="EMBL" id="MCO1654572.1"/>
    </source>
</evidence>